<dbReference type="PANTHER" id="PTHR30460">
    <property type="entry name" value="MODERATE CONDUCTANCE MECHANOSENSITIVE CHANNEL YBIO"/>
    <property type="match status" value="1"/>
</dbReference>
<name>A0A192H2Q1_9LACO</name>
<dbReference type="Gene3D" id="2.30.30.60">
    <property type="match status" value="1"/>
</dbReference>
<gene>
    <name evidence="7" type="ORF">AYR53_07555</name>
</gene>
<dbReference type="InterPro" id="IPR049142">
    <property type="entry name" value="MS_channel_1st"/>
</dbReference>
<dbReference type="InterPro" id="IPR023408">
    <property type="entry name" value="MscS_beta-dom_sf"/>
</dbReference>
<dbReference type="InterPro" id="IPR011066">
    <property type="entry name" value="MscS_channel_C_sf"/>
</dbReference>
<comment type="subcellular location">
    <subcellularLocation>
        <location evidence="1">Cell membrane</location>
        <topology evidence="1">Multi-pass membrane protein</topology>
    </subcellularLocation>
</comment>
<keyword evidence="5" id="KW-1133">Transmembrane helix</keyword>
<dbReference type="GO" id="GO:0005886">
    <property type="term" value="C:plasma membrane"/>
    <property type="evidence" value="ECO:0007669"/>
    <property type="project" value="UniProtKB-SubCell"/>
</dbReference>
<sequence>MLATMQLTEAALNKSVNHQANLLTRFIESIQWIDILNKIFGTVLEIILFSLLFWLINKIARLLIDRSFNTYKVNRNISEGRSQTIFILVNNTVKYVIFFFYLYAVLSVLGVPVGTLIASAGILSVALGLGAQNLVKDILSGFFILLEQQLDVGDHVIIGSIEGIVTALGLRVTQVKSFDGTLNYIPNSNINIVSNLSRNNMRVQLDVRLFPKTDSEKVTAILNKVNQELTPKYPDIESGPDIFGIVDLGNGNLALRVVLYTKNGAQGRIQSDYLAAYMQALTTAGIEVPTSPLTFNQTTK</sequence>
<dbReference type="Pfam" id="PF21088">
    <property type="entry name" value="MS_channel_1st"/>
    <property type="match status" value="1"/>
</dbReference>
<dbReference type="PANTHER" id="PTHR30460:SF0">
    <property type="entry name" value="MODERATE CONDUCTANCE MECHANOSENSITIVE CHANNEL YBIO"/>
    <property type="match status" value="1"/>
</dbReference>
<dbReference type="InterPro" id="IPR006685">
    <property type="entry name" value="MscS_channel_2nd"/>
</dbReference>
<accession>A0A192H2Q1</accession>
<comment type="similarity">
    <text evidence="2">Belongs to the MscS (TC 1.A.23) family.</text>
</comment>
<keyword evidence="8" id="KW-1185">Reference proteome</keyword>
<dbReference type="RefSeq" id="WP_068223431.1">
    <property type="nucleotide sequence ID" value="NZ_CP014873.1"/>
</dbReference>
<dbReference type="InterPro" id="IPR045276">
    <property type="entry name" value="YbiO_bact"/>
</dbReference>
<keyword evidence="6" id="KW-0472">Membrane</keyword>
<dbReference type="STRING" id="375175.AYR53_07555"/>
<dbReference type="SUPFAM" id="SSF82861">
    <property type="entry name" value="Mechanosensitive channel protein MscS (YggB), transmembrane region"/>
    <property type="match status" value="1"/>
</dbReference>
<dbReference type="AlphaFoldDB" id="A0A192H2Q1"/>
<keyword evidence="4" id="KW-0812">Transmembrane</keyword>
<dbReference type="Proteomes" id="UP000078582">
    <property type="component" value="Chromosome"/>
</dbReference>
<dbReference type="GeneID" id="42982107"/>
<evidence type="ECO:0000256" key="4">
    <source>
        <dbReference type="ARBA" id="ARBA00022692"/>
    </source>
</evidence>
<evidence type="ECO:0000256" key="5">
    <source>
        <dbReference type="ARBA" id="ARBA00022989"/>
    </source>
</evidence>
<evidence type="ECO:0000256" key="1">
    <source>
        <dbReference type="ARBA" id="ARBA00004651"/>
    </source>
</evidence>
<evidence type="ECO:0000256" key="2">
    <source>
        <dbReference type="ARBA" id="ARBA00008017"/>
    </source>
</evidence>
<evidence type="ECO:0000313" key="7">
    <source>
        <dbReference type="EMBL" id="ANK62640.1"/>
    </source>
</evidence>
<proteinExistence type="inferred from homology"/>
<dbReference type="InterPro" id="IPR011014">
    <property type="entry name" value="MscS_channel_TM-2"/>
</dbReference>
<evidence type="ECO:0000313" key="8">
    <source>
        <dbReference type="Proteomes" id="UP000078582"/>
    </source>
</evidence>
<protein>
    <submittedName>
        <fullName evidence="7">Mechanosensitive ion channel protein MscS</fullName>
    </submittedName>
</protein>
<dbReference type="SUPFAM" id="SSF82689">
    <property type="entry name" value="Mechanosensitive channel protein MscS (YggB), C-terminal domain"/>
    <property type="match status" value="1"/>
</dbReference>
<dbReference type="Pfam" id="PF00924">
    <property type="entry name" value="MS_channel_2nd"/>
    <property type="match status" value="1"/>
</dbReference>
<organism evidence="7 8">
    <name type="scientific">Loigolactobacillus backii</name>
    <dbReference type="NCBI Taxonomy" id="375175"/>
    <lineage>
        <taxon>Bacteria</taxon>
        <taxon>Bacillati</taxon>
        <taxon>Bacillota</taxon>
        <taxon>Bacilli</taxon>
        <taxon>Lactobacillales</taxon>
        <taxon>Lactobacillaceae</taxon>
        <taxon>Loigolactobacillus</taxon>
    </lineage>
</organism>
<evidence type="ECO:0000256" key="6">
    <source>
        <dbReference type="ARBA" id="ARBA00023136"/>
    </source>
</evidence>
<dbReference type="GO" id="GO:0008381">
    <property type="term" value="F:mechanosensitive monoatomic ion channel activity"/>
    <property type="evidence" value="ECO:0007669"/>
    <property type="project" value="InterPro"/>
</dbReference>
<reference evidence="7 8" key="1">
    <citation type="submission" date="2016-03" db="EMBL/GenBank/DDBJ databases">
        <title>Pediococcus and Lactobacillus from brewery environment - whole genome sequencing and assembly.</title>
        <authorList>
            <person name="Behr J."/>
            <person name="Geissler A.J."/>
            <person name="Vogel R.F."/>
        </authorList>
    </citation>
    <scope>NUCLEOTIDE SEQUENCE [LARGE SCALE GENOMIC DNA]</scope>
    <source>
        <strain evidence="7 8">TMW 1.1989</strain>
    </source>
</reference>
<evidence type="ECO:0000256" key="3">
    <source>
        <dbReference type="ARBA" id="ARBA00022475"/>
    </source>
</evidence>
<keyword evidence="3" id="KW-1003">Cell membrane</keyword>
<dbReference type="EMBL" id="CP014873">
    <property type="protein sequence ID" value="ANK62640.1"/>
    <property type="molecule type" value="Genomic_DNA"/>
</dbReference>
<dbReference type="SUPFAM" id="SSF50182">
    <property type="entry name" value="Sm-like ribonucleoproteins"/>
    <property type="match status" value="1"/>
</dbReference>
<dbReference type="Gene3D" id="3.30.70.100">
    <property type="match status" value="1"/>
</dbReference>
<dbReference type="InterPro" id="IPR010920">
    <property type="entry name" value="LSM_dom_sf"/>
</dbReference>
<dbReference type="KEGG" id="lbt:AYR52_02435"/>
<dbReference type="Gene3D" id="1.10.287.1260">
    <property type="match status" value="1"/>
</dbReference>